<reference evidence="11 12" key="1">
    <citation type="submission" date="2020-07" db="EMBL/GenBank/DDBJ databases">
        <title>Bacterium isolated from marien macroalgae.</title>
        <authorList>
            <person name="Zhu K."/>
            <person name="Lu D."/>
            <person name="Du Z."/>
        </authorList>
    </citation>
    <scope>NUCLEOTIDE SEQUENCE [LARGE SCALE GENOMIC DNA]</scope>
    <source>
        <strain evidence="11 12">3-1745</strain>
    </source>
</reference>
<evidence type="ECO:0000256" key="8">
    <source>
        <dbReference type="ARBA" id="ARBA00022989"/>
    </source>
</evidence>
<dbReference type="RefSeq" id="WP_181736515.1">
    <property type="nucleotide sequence ID" value="NZ_JACEMT010000031.1"/>
</dbReference>
<name>A0A7W2A9S3_9GAMM</name>
<feature type="transmembrane region" description="Helical" evidence="10">
    <location>
        <begin position="22"/>
        <end position="45"/>
    </location>
</feature>
<gene>
    <name evidence="11" type="ORF">H1S06_01560</name>
</gene>
<keyword evidence="7 10" id="KW-0283">Flagellar rotation</keyword>
<organism evidence="11 12">
    <name type="scientific">Marinobacterium marinum</name>
    <dbReference type="NCBI Taxonomy" id="2756129"/>
    <lineage>
        <taxon>Bacteria</taxon>
        <taxon>Pseudomonadati</taxon>
        <taxon>Pseudomonadota</taxon>
        <taxon>Gammaproteobacteria</taxon>
        <taxon>Oceanospirillales</taxon>
        <taxon>Oceanospirillaceae</taxon>
        <taxon>Marinobacterium</taxon>
    </lineage>
</organism>
<evidence type="ECO:0000256" key="6">
    <source>
        <dbReference type="ARBA" id="ARBA00022692"/>
    </source>
</evidence>
<evidence type="ECO:0000256" key="3">
    <source>
        <dbReference type="ARBA" id="ARBA00008281"/>
    </source>
</evidence>
<keyword evidence="8 10" id="KW-1133">Transmembrane helix</keyword>
<protein>
    <recommendedName>
        <fullName evidence="10">Flagellar protein FliL</fullName>
    </recommendedName>
</protein>
<evidence type="ECO:0000256" key="10">
    <source>
        <dbReference type="RuleBase" id="RU364125"/>
    </source>
</evidence>
<keyword evidence="9 10" id="KW-0472">Membrane</keyword>
<dbReference type="PANTHER" id="PTHR35091:SF2">
    <property type="entry name" value="FLAGELLAR PROTEIN FLIL"/>
    <property type="match status" value="1"/>
</dbReference>
<evidence type="ECO:0000256" key="1">
    <source>
        <dbReference type="ARBA" id="ARBA00002254"/>
    </source>
</evidence>
<proteinExistence type="inferred from homology"/>
<dbReference type="Proteomes" id="UP000538931">
    <property type="component" value="Unassembled WGS sequence"/>
</dbReference>
<dbReference type="AlphaFoldDB" id="A0A7W2A9S3"/>
<dbReference type="InterPro" id="IPR005503">
    <property type="entry name" value="FliL"/>
</dbReference>
<comment type="similarity">
    <text evidence="3 10">Belongs to the FliL family.</text>
</comment>
<keyword evidence="11" id="KW-0282">Flagellum</keyword>
<evidence type="ECO:0000256" key="9">
    <source>
        <dbReference type="ARBA" id="ARBA00023136"/>
    </source>
</evidence>
<keyword evidence="10" id="KW-0997">Cell inner membrane</keyword>
<keyword evidence="11" id="KW-0966">Cell projection</keyword>
<dbReference type="GO" id="GO:0009425">
    <property type="term" value="C:bacterial-type flagellum basal body"/>
    <property type="evidence" value="ECO:0007669"/>
    <property type="project" value="InterPro"/>
</dbReference>
<accession>A0A7W2A9S3</accession>
<evidence type="ECO:0000256" key="5">
    <source>
        <dbReference type="ARBA" id="ARBA00022500"/>
    </source>
</evidence>
<evidence type="ECO:0000256" key="2">
    <source>
        <dbReference type="ARBA" id="ARBA00004162"/>
    </source>
</evidence>
<keyword evidence="6 10" id="KW-0812">Transmembrane</keyword>
<evidence type="ECO:0000256" key="4">
    <source>
        <dbReference type="ARBA" id="ARBA00022475"/>
    </source>
</evidence>
<dbReference type="GO" id="GO:0071978">
    <property type="term" value="P:bacterial-type flagellum-dependent swarming motility"/>
    <property type="evidence" value="ECO:0007669"/>
    <property type="project" value="TreeGrafter"/>
</dbReference>
<keyword evidence="11" id="KW-0969">Cilium</keyword>
<dbReference type="EMBL" id="JACEMT010000031">
    <property type="protein sequence ID" value="MBA4501056.1"/>
    <property type="molecule type" value="Genomic_DNA"/>
</dbReference>
<sequence length="174" mass="18916">MATKETAENGSVDSGQGSRKKLIILLVLGAILLLGGGAGAAYVLLSDKGGAEAADTAVEPVRSEAIYTKIRMLEGKPFFVVMLQSVDKRQHYLQTFIEAKSRNPAVDEALKQHMPLVVARLDELLRSQAFEDLQSIEGKRALRSEATALVQSIMQEKLGNPGVETILFTNFVMQ</sequence>
<dbReference type="PANTHER" id="PTHR35091">
    <property type="entry name" value="FLAGELLAR PROTEIN FLIL"/>
    <property type="match status" value="1"/>
</dbReference>
<comment type="function">
    <text evidence="1 10">Controls the rotational direction of flagella during chemotaxis.</text>
</comment>
<evidence type="ECO:0000313" key="12">
    <source>
        <dbReference type="Proteomes" id="UP000538931"/>
    </source>
</evidence>
<keyword evidence="12" id="KW-1185">Reference proteome</keyword>
<keyword evidence="4" id="KW-1003">Cell membrane</keyword>
<keyword evidence="5 10" id="KW-0145">Chemotaxis</keyword>
<dbReference type="Pfam" id="PF03748">
    <property type="entry name" value="FliL"/>
    <property type="match status" value="1"/>
</dbReference>
<evidence type="ECO:0000256" key="7">
    <source>
        <dbReference type="ARBA" id="ARBA00022779"/>
    </source>
</evidence>
<comment type="caution">
    <text evidence="11">The sequence shown here is derived from an EMBL/GenBank/DDBJ whole genome shotgun (WGS) entry which is preliminary data.</text>
</comment>
<comment type="subcellular location">
    <subcellularLocation>
        <location evidence="10">Cell inner membrane</location>
    </subcellularLocation>
    <subcellularLocation>
        <location evidence="2">Cell membrane</location>
        <topology evidence="2">Single-pass membrane protein</topology>
    </subcellularLocation>
</comment>
<evidence type="ECO:0000313" key="11">
    <source>
        <dbReference type="EMBL" id="MBA4501056.1"/>
    </source>
</evidence>
<dbReference type="GO" id="GO:0005886">
    <property type="term" value="C:plasma membrane"/>
    <property type="evidence" value="ECO:0007669"/>
    <property type="project" value="UniProtKB-SubCell"/>
</dbReference>
<dbReference type="GO" id="GO:0006935">
    <property type="term" value="P:chemotaxis"/>
    <property type="evidence" value="ECO:0007669"/>
    <property type="project" value="UniProtKB-KW"/>
</dbReference>